<dbReference type="InterPro" id="IPR023365">
    <property type="entry name" value="Sortase_dom-sf"/>
</dbReference>
<proteinExistence type="predicted"/>
<comment type="caution">
    <text evidence="3">The sequence shown here is derived from an EMBL/GenBank/DDBJ whole genome shotgun (WGS) entry which is preliminary data.</text>
</comment>
<keyword evidence="4" id="KW-1185">Reference proteome</keyword>
<gene>
    <name evidence="3" type="ORF">ACFSHS_03895</name>
</gene>
<name>A0ABW4X5W7_9ACTN</name>
<dbReference type="Pfam" id="PF04203">
    <property type="entry name" value="Sortase"/>
    <property type="match status" value="1"/>
</dbReference>
<protein>
    <submittedName>
        <fullName evidence="3">Class F sortase</fullName>
    </submittedName>
</protein>
<dbReference type="EMBL" id="JBHUHP010000002">
    <property type="protein sequence ID" value="MFD2090707.1"/>
    <property type="molecule type" value="Genomic_DNA"/>
</dbReference>
<reference evidence="4" key="1">
    <citation type="journal article" date="2019" name="Int. J. Syst. Evol. Microbiol.">
        <title>The Global Catalogue of Microorganisms (GCM) 10K type strain sequencing project: providing services to taxonomists for standard genome sequencing and annotation.</title>
        <authorList>
            <consortium name="The Broad Institute Genomics Platform"/>
            <consortium name="The Broad Institute Genome Sequencing Center for Infectious Disease"/>
            <person name="Wu L."/>
            <person name="Ma J."/>
        </authorList>
    </citation>
    <scope>NUCLEOTIDE SEQUENCE [LARGE SCALE GENOMIC DNA]</scope>
    <source>
        <strain evidence="4">JCM 3338</strain>
    </source>
</reference>
<feature type="compositionally biased region" description="Low complexity" evidence="2">
    <location>
        <begin position="45"/>
        <end position="57"/>
    </location>
</feature>
<dbReference type="Gene3D" id="2.40.260.10">
    <property type="entry name" value="Sortase"/>
    <property type="match status" value="1"/>
</dbReference>
<feature type="compositionally biased region" description="Low complexity" evidence="2">
    <location>
        <begin position="79"/>
        <end position="93"/>
    </location>
</feature>
<dbReference type="InterPro" id="IPR042001">
    <property type="entry name" value="Sortase_F"/>
</dbReference>
<evidence type="ECO:0000256" key="1">
    <source>
        <dbReference type="ARBA" id="ARBA00022801"/>
    </source>
</evidence>
<dbReference type="InterPro" id="IPR005754">
    <property type="entry name" value="Sortase"/>
</dbReference>
<sequence>MTGDAGPGSTSRARRPGHLILLVAAVLLLLGGGTAVAVGVAGQDAAPPTPAASTSAGDDADAVPGPRTGAGPENRSEGSAAPGNSAPAPPTSAAAAPVALPVSVSIPAIGVQSELITLGLNPDGTLAVPQPGPDYDKAAWFDGSPRPGDPGPAVIEGHVDSAANGPSVFYSLGELVAGDRIEVTREDGSVVAFLVDEVRLVPKDDFPTLDVYGNTDGPELRLITCGGPFDSAARSYEDNVVVFASLSA</sequence>
<dbReference type="CDD" id="cd05829">
    <property type="entry name" value="Sortase_F"/>
    <property type="match status" value="1"/>
</dbReference>
<dbReference type="RefSeq" id="WP_376871992.1">
    <property type="nucleotide sequence ID" value="NZ_JBHUHP010000002.1"/>
</dbReference>
<evidence type="ECO:0000313" key="3">
    <source>
        <dbReference type="EMBL" id="MFD2090707.1"/>
    </source>
</evidence>
<keyword evidence="1" id="KW-0378">Hydrolase</keyword>
<dbReference type="SUPFAM" id="SSF63817">
    <property type="entry name" value="Sortase"/>
    <property type="match status" value="1"/>
</dbReference>
<organism evidence="3 4">
    <name type="scientific">Blastococcus deserti</name>
    <dbReference type="NCBI Taxonomy" id="2259033"/>
    <lineage>
        <taxon>Bacteria</taxon>
        <taxon>Bacillati</taxon>
        <taxon>Actinomycetota</taxon>
        <taxon>Actinomycetes</taxon>
        <taxon>Geodermatophilales</taxon>
        <taxon>Geodermatophilaceae</taxon>
        <taxon>Blastococcus</taxon>
    </lineage>
</organism>
<dbReference type="NCBIfam" id="NF033748">
    <property type="entry name" value="class_F_sortase"/>
    <property type="match status" value="1"/>
</dbReference>
<feature type="region of interest" description="Disordered" evidence="2">
    <location>
        <begin position="45"/>
        <end position="93"/>
    </location>
</feature>
<evidence type="ECO:0000313" key="4">
    <source>
        <dbReference type="Proteomes" id="UP001597402"/>
    </source>
</evidence>
<accession>A0ABW4X5W7</accession>
<dbReference type="Proteomes" id="UP001597402">
    <property type="component" value="Unassembled WGS sequence"/>
</dbReference>
<evidence type="ECO:0000256" key="2">
    <source>
        <dbReference type="SAM" id="MobiDB-lite"/>
    </source>
</evidence>